<dbReference type="AlphaFoldDB" id="A0A917VE07"/>
<reference evidence="1" key="2">
    <citation type="submission" date="2020-09" db="EMBL/GenBank/DDBJ databases">
        <authorList>
            <person name="Sun Q."/>
            <person name="Zhou Y."/>
        </authorList>
    </citation>
    <scope>NUCLEOTIDE SEQUENCE</scope>
    <source>
        <strain evidence="1">CGMCC 4.7278</strain>
    </source>
</reference>
<keyword evidence="2" id="KW-1185">Reference proteome</keyword>
<gene>
    <name evidence="1" type="ORF">GCM10011591_45980</name>
</gene>
<protein>
    <submittedName>
        <fullName evidence="1">Uncharacterized protein</fullName>
    </submittedName>
</protein>
<organism evidence="1 2">
    <name type="scientific">Nocardia camponoti</name>
    <dbReference type="NCBI Taxonomy" id="1616106"/>
    <lineage>
        <taxon>Bacteria</taxon>
        <taxon>Bacillati</taxon>
        <taxon>Actinomycetota</taxon>
        <taxon>Actinomycetes</taxon>
        <taxon>Mycobacteriales</taxon>
        <taxon>Nocardiaceae</taxon>
        <taxon>Nocardia</taxon>
    </lineage>
</organism>
<comment type="caution">
    <text evidence="1">The sequence shown here is derived from an EMBL/GenBank/DDBJ whole genome shotgun (WGS) entry which is preliminary data.</text>
</comment>
<proteinExistence type="predicted"/>
<sequence length="225" mass="25375">MGTSGHPEFFGQVGQARRNSLNLSMAELFDRGGPTVPTTVRAEKGQLLNPKKTTFDKFDRGLDWVEGSAARLYWDAELPEPLATPRGSARPIRFAEPTVEVPLERLHTLLDIQRDLNEVVLSDDPISSEQVRAVAARLDQEVSFLFGRWATDMLERNRTEGHVHPGIEGIFAEALSGPVSADDPNAEERLYRRWLVGGRSAADLDEDLYRRFEQRYQQRGGEDDR</sequence>
<accession>A0A917VE07</accession>
<reference evidence="1" key="1">
    <citation type="journal article" date="2014" name="Int. J. Syst. Evol. Microbiol.">
        <title>Complete genome sequence of Corynebacterium casei LMG S-19264T (=DSM 44701T), isolated from a smear-ripened cheese.</title>
        <authorList>
            <consortium name="US DOE Joint Genome Institute (JGI-PGF)"/>
            <person name="Walter F."/>
            <person name="Albersmeier A."/>
            <person name="Kalinowski J."/>
            <person name="Ruckert C."/>
        </authorList>
    </citation>
    <scope>NUCLEOTIDE SEQUENCE</scope>
    <source>
        <strain evidence="1">CGMCC 4.7278</strain>
    </source>
</reference>
<evidence type="ECO:0000313" key="1">
    <source>
        <dbReference type="EMBL" id="GGK68667.1"/>
    </source>
</evidence>
<dbReference type="Proteomes" id="UP000612956">
    <property type="component" value="Unassembled WGS sequence"/>
</dbReference>
<dbReference type="EMBL" id="BMMW01000007">
    <property type="protein sequence ID" value="GGK68667.1"/>
    <property type="molecule type" value="Genomic_DNA"/>
</dbReference>
<evidence type="ECO:0000313" key="2">
    <source>
        <dbReference type="Proteomes" id="UP000612956"/>
    </source>
</evidence>
<name>A0A917VE07_9NOCA</name>